<dbReference type="Proteomes" id="UP000039046">
    <property type="component" value="Unassembled WGS sequence"/>
</dbReference>
<evidence type="ECO:0000256" key="1">
    <source>
        <dbReference type="ARBA" id="ARBA00010211"/>
    </source>
</evidence>
<dbReference type="AlphaFoldDB" id="A0A0A1TDF9"/>
<reference evidence="4 5" key="1">
    <citation type="journal article" date="2015" name="Genome Announc.">
        <title>Draft Genome Sequence and Gene Annotation of the Entomopathogenic Fungus Verticillium hemipterigenum.</title>
        <authorList>
            <person name="Horn F."/>
            <person name="Habel A."/>
            <person name="Scharf D.H."/>
            <person name="Dworschak J."/>
            <person name="Brakhage A.A."/>
            <person name="Guthke R."/>
            <person name="Hertweck C."/>
            <person name="Linde J."/>
        </authorList>
    </citation>
    <scope>NUCLEOTIDE SEQUENCE [LARGE SCALE GENOMIC DNA]</scope>
</reference>
<dbReference type="GO" id="GO:0006107">
    <property type="term" value="P:oxaloacetate metabolic process"/>
    <property type="evidence" value="ECO:0007669"/>
    <property type="project" value="UniProtKB-ARBA"/>
</dbReference>
<dbReference type="PANTHER" id="PTHR11820">
    <property type="entry name" value="ACYLPYRUVASE"/>
    <property type="match status" value="1"/>
</dbReference>
<evidence type="ECO:0000256" key="2">
    <source>
        <dbReference type="ARBA" id="ARBA00022723"/>
    </source>
</evidence>
<dbReference type="SUPFAM" id="SSF56529">
    <property type="entry name" value="FAH"/>
    <property type="match status" value="1"/>
</dbReference>
<sequence>MPEFSRLVRFIAEDGLTYYGDAILLTGQTNISEAGKARVIDGDIFGSHVVTDKVLDIRKLVMPLSPTEVGTVRCVGLNYGSHAAEANMSVPKYPLLFYKPRTSLGGPGDRIRIPHMAQEGPSIDYECELVVVIGKECRDATEANALDHVLGYSVGNDVTQREWQLQWGEGQWSHGKGFDTWGPIGPGIVTTQVITNPQNLKIWTRVNGELVQESNTAEMLFTVQKLISLLSRGVTLMPGDIIFTGTPPGVGMCRNPQIWLKDGDQVEVGLECVGTCLNTVSFE</sequence>
<keyword evidence="5" id="KW-1185">Reference proteome</keyword>
<dbReference type="Pfam" id="PF01557">
    <property type="entry name" value="FAA_hydrolase"/>
    <property type="match status" value="1"/>
</dbReference>
<protein>
    <recommendedName>
        <fullName evidence="3">Fumarylacetoacetase-like C-terminal domain-containing protein</fullName>
    </recommendedName>
</protein>
<evidence type="ECO:0000313" key="5">
    <source>
        <dbReference type="Proteomes" id="UP000039046"/>
    </source>
</evidence>
<evidence type="ECO:0000313" key="4">
    <source>
        <dbReference type="EMBL" id="CEJ86552.1"/>
    </source>
</evidence>
<dbReference type="STRING" id="1531966.A0A0A1TDF9"/>
<dbReference type="HOGENOM" id="CLU_028458_2_1_1"/>
<dbReference type="EMBL" id="CDHN01000002">
    <property type="protein sequence ID" value="CEJ86552.1"/>
    <property type="molecule type" value="Genomic_DNA"/>
</dbReference>
<dbReference type="GO" id="GO:0050163">
    <property type="term" value="F:oxaloacetate tautomerase activity"/>
    <property type="evidence" value="ECO:0007669"/>
    <property type="project" value="UniProtKB-ARBA"/>
</dbReference>
<dbReference type="Gene3D" id="3.90.850.10">
    <property type="entry name" value="Fumarylacetoacetase-like, C-terminal domain"/>
    <property type="match status" value="1"/>
</dbReference>
<name>A0A0A1TDF9_9HYPO</name>
<dbReference type="InterPro" id="IPR011234">
    <property type="entry name" value="Fumarylacetoacetase-like_C"/>
</dbReference>
<dbReference type="GO" id="GO:0046872">
    <property type="term" value="F:metal ion binding"/>
    <property type="evidence" value="ECO:0007669"/>
    <property type="project" value="UniProtKB-KW"/>
</dbReference>
<evidence type="ECO:0000259" key="3">
    <source>
        <dbReference type="Pfam" id="PF01557"/>
    </source>
</evidence>
<dbReference type="OrthoDB" id="411064at2759"/>
<keyword evidence="2" id="KW-0479">Metal-binding</keyword>
<dbReference type="InterPro" id="IPR036663">
    <property type="entry name" value="Fumarylacetoacetase_C_sf"/>
</dbReference>
<proteinExistence type="inferred from homology"/>
<dbReference type="FunFam" id="3.90.850.10:FF:000002">
    <property type="entry name" value="2-hydroxyhepta-2,4-diene-1,7-dioate isomerase"/>
    <property type="match status" value="1"/>
</dbReference>
<organism evidence="4 5">
    <name type="scientific">[Torrubiella] hemipterigena</name>
    <dbReference type="NCBI Taxonomy" id="1531966"/>
    <lineage>
        <taxon>Eukaryota</taxon>
        <taxon>Fungi</taxon>
        <taxon>Dikarya</taxon>
        <taxon>Ascomycota</taxon>
        <taxon>Pezizomycotina</taxon>
        <taxon>Sordariomycetes</taxon>
        <taxon>Hypocreomycetidae</taxon>
        <taxon>Hypocreales</taxon>
        <taxon>Clavicipitaceae</taxon>
        <taxon>Clavicipitaceae incertae sedis</taxon>
        <taxon>'Torrubiella' clade</taxon>
    </lineage>
</organism>
<comment type="similarity">
    <text evidence="1">Belongs to the FAH family.</text>
</comment>
<accession>A0A0A1TDF9</accession>
<gene>
    <name evidence="4" type="ORF">VHEMI04139</name>
</gene>
<feature type="domain" description="Fumarylacetoacetase-like C-terminal" evidence="3">
    <location>
        <begin position="72"/>
        <end position="280"/>
    </location>
</feature>
<dbReference type="PANTHER" id="PTHR11820:SF112">
    <property type="entry name" value="FUMARYLACETOACETATE HYDROLASE FAMILY PROTEIN (AFU_ORTHOLOGUE AFUA_1G02370)-RELATED"/>
    <property type="match status" value="1"/>
</dbReference>